<evidence type="ECO:0000256" key="4">
    <source>
        <dbReference type="SAM" id="MobiDB-lite"/>
    </source>
</evidence>
<comment type="caution">
    <text evidence="6">The sequence shown here is derived from an EMBL/GenBank/DDBJ whole genome shotgun (WGS) entry which is preliminary data.</text>
</comment>
<keyword evidence="3" id="KW-0520">NAD</keyword>
<evidence type="ECO:0000256" key="2">
    <source>
        <dbReference type="ARBA" id="ARBA00023002"/>
    </source>
</evidence>
<reference evidence="6 7" key="1">
    <citation type="submission" date="2014-03" db="EMBL/GenBank/DDBJ databases">
        <title>The draft genome sequence of Thioclava dalianensis DLFJ1-1.</title>
        <authorList>
            <person name="Lai Q."/>
            <person name="Shao Z."/>
        </authorList>
    </citation>
    <scope>NUCLEOTIDE SEQUENCE [LARGE SCALE GENOMIC DNA]</scope>
    <source>
        <strain evidence="6 7">DLFJ1-1</strain>
    </source>
</reference>
<gene>
    <name evidence="6" type="ORF">DL1_07875</name>
</gene>
<protein>
    <submittedName>
        <fullName evidence="6">NAD-dependent dehydratase</fullName>
    </submittedName>
</protein>
<keyword evidence="7" id="KW-1185">Reference proteome</keyword>
<dbReference type="InterPro" id="IPR036291">
    <property type="entry name" value="NAD(P)-bd_dom_sf"/>
</dbReference>
<dbReference type="Pfam" id="PF01370">
    <property type="entry name" value="Epimerase"/>
    <property type="match status" value="1"/>
</dbReference>
<evidence type="ECO:0000313" key="6">
    <source>
        <dbReference type="EMBL" id="KEP68993.1"/>
    </source>
</evidence>
<evidence type="ECO:0000259" key="5">
    <source>
        <dbReference type="Pfam" id="PF01370"/>
    </source>
</evidence>
<evidence type="ECO:0000313" key="7">
    <source>
        <dbReference type="Proteomes" id="UP000027725"/>
    </source>
</evidence>
<evidence type="ECO:0000256" key="3">
    <source>
        <dbReference type="ARBA" id="ARBA00023027"/>
    </source>
</evidence>
<sequence>MNRLLITGAAGALGRALRPRLCGLANEVRLSDLADVIDLTEHEHFVPCDLADHAAVVDLVQGCDGILHLGGISVEKSFDAILEANIRGVFNIYDAAHKAGQPRILFASSNHTIGFYPPGQTLQPDVPLRPDSLYGVSKCYGEALARMYYDKYNQETAIVRIGSCFPEPDSRRMLSTWLSYDDLASLVRRVFAVRDLGCPVIWGVSNNDGVWWDNTPSEALGWKPRDNAARFRAKVEARLPHPDPEAPDTRFQGGGHAVKPVRAHD</sequence>
<dbReference type="STRING" id="1185766.SAMN05216224_1114"/>
<keyword evidence="2" id="KW-0560">Oxidoreductase</keyword>
<dbReference type="GO" id="GO:0016491">
    <property type="term" value="F:oxidoreductase activity"/>
    <property type="evidence" value="ECO:0007669"/>
    <property type="project" value="UniProtKB-KW"/>
</dbReference>
<organism evidence="6 7">
    <name type="scientific">Thioclava dalianensis</name>
    <dbReference type="NCBI Taxonomy" id="1185766"/>
    <lineage>
        <taxon>Bacteria</taxon>
        <taxon>Pseudomonadati</taxon>
        <taxon>Pseudomonadota</taxon>
        <taxon>Alphaproteobacteria</taxon>
        <taxon>Rhodobacterales</taxon>
        <taxon>Paracoccaceae</taxon>
        <taxon>Thioclava</taxon>
    </lineage>
</organism>
<dbReference type="AlphaFoldDB" id="A0A074TJ03"/>
<comment type="similarity">
    <text evidence="1">Belongs to the NAD(P)-dependent epimerase/dehydratase family.</text>
</comment>
<proteinExistence type="inferred from homology"/>
<feature type="domain" description="NAD-dependent epimerase/dehydratase" evidence="5">
    <location>
        <begin position="5"/>
        <end position="166"/>
    </location>
</feature>
<dbReference type="eggNOG" id="COG0451">
    <property type="taxonomic scope" value="Bacteria"/>
</dbReference>
<evidence type="ECO:0000256" key="1">
    <source>
        <dbReference type="ARBA" id="ARBA00007637"/>
    </source>
</evidence>
<dbReference type="PANTHER" id="PTHR43103:SF5">
    <property type="entry name" value="4-EPIMERASE, PUTATIVE (AFU_ORTHOLOGUE AFUA_7G00360)-RELATED"/>
    <property type="match status" value="1"/>
</dbReference>
<dbReference type="EMBL" id="JHEH01000020">
    <property type="protein sequence ID" value="KEP68993.1"/>
    <property type="molecule type" value="Genomic_DNA"/>
</dbReference>
<dbReference type="SUPFAM" id="SSF51735">
    <property type="entry name" value="NAD(P)-binding Rossmann-fold domains"/>
    <property type="match status" value="1"/>
</dbReference>
<dbReference type="Gene3D" id="3.40.50.720">
    <property type="entry name" value="NAD(P)-binding Rossmann-like Domain"/>
    <property type="match status" value="1"/>
</dbReference>
<dbReference type="PANTHER" id="PTHR43103">
    <property type="entry name" value="NUCLEOSIDE-DIPHOSPHATE-SUGAR EPIMERASE"/>
    <property type="match status" value="1"/>
</dbReference>
<accession>A0A074TJ03</accession>
<dbReference type="InterPro" id="IPR001509">
    <property type="entry name" value="Epimerase_deHydtase"/>
</dbReference>
<dbReference type="Proteomes" id="UP000027725">
    <property type="component" value="Unassembled WGS sequence"/>
</dbReference>
<name>A0A074TJ03_9RHOB</name>
<feature type="region of interest" description="Disordered" evidence="4">
    <location>
        <begin position="237"/>
        <end position="265"/>
    </location>
</feature>
<feature type="compositionally biased region" description="Basic and acidic residues" evidence="4">
    <location>
        <begin position="237"/>
        <end position="248"/>
    </location>
</feature>